<reference evidence="7 8" key="1">
    <citation type="submission" date="2018-02" db="EMBL/GenBank/DDBJ databases">
        <title>Draft Genome of Achromobacter spanius stain 6.</title>
        <authorList>
            <person name="Gunasekera T.S."/>
            <person name="Radwan O."/>
            <person name="Ruiz O.N."/>
        </authorList>
    </citation>
    <scope>NUCLEOTIDE SEQUENCE [LARGE SCALE GENOMIC DNA]</scope>
    <source>
        <strain evidence="7 8">6</strain>
    </source>
</reference>
<dbReference type="AlphaFoldDB" id="A0A2S5GP15"/>
<evidence type="ECO:0000256" key="6">
    <source>
        <dbReference type="SAM" id="Phobius"/>
    </source>
</evidence>
<evidence type="ECO:0000256" key="1">
    <source>
        <dbReference type="ARBA" id="ARBA00004651"/>
    </source>
</evidence>
<keyword evidence="3 6" id="KW-0812">Transmembrane</keyword>
<evidence type="ECO:0000313" key="7">
    <source>
        <dbReference type="EMBL" id="PPA74601.1"/>
    </source>
</evidence>
<comment type="caution">
    <text evidence="7">The sequence shown here is derived from an EMBL/GenBank/DDBJ whole genome shotgun (WGS) entry which is preliminary data.</text>
</comment>
<name>A0A2S5GP15_9BURK</name>
<dbReference type="GO" id="GO:0015171">
    <property type="term" value="F:amino acid transmembrane transporter activity"/>
    <property type="evidence" value="ECO:0007669"/>
    <property type="project" value="TreeGrafter"/>
</dbReference>
<dbReference type="Pfam" id="PF01810">
    <property type="entry name" value="LysE"/>
    <property type="match status" value="1"/>
</dbReference>
<dbReference type="PIRSF" id="PIRSF006324">
    <property type="entry name" value="LeuE"/>
    <property type="match status" value="1"/>
</dbReference>
<keyword evidence="5 6" id="KW-0472">Membrane</keyword>
<dbReference type="GO" id="GO:0005886">
    <property type="term" value="C:plasma membrane"/>
    <property type="evidence" value="ECO:0007669"/>
    <property type="project" value="UniProtKB-SubCell"/>
</dbReference>
<feature type="transmembrane region" description="Helical" evidence="6">
    <location>
        <begin position="6"/>
        <end position="29"/>
    </location>
</feature>
<keyword evidence="4 6" id="KW-1133">Transmembrane helix</keyword>
<dbReference type="EMBL" id="PREU01000009">
    <property type="protein sequence ID" value="PPA74601.1"/>
    <property type="molecule type" value="Genomic_DNA"/>
</dbReference>
<dbReference type="PANTHER" id="PTHR30086:SF20">
    <property type="entry name" value="ARGININE EXPORTER PROTEIN ARGO-RELATED"/>
    <property type="match status" value="1"/>
</dbReference>
<feature type="transmembrane region" description="Helical" evidence="6">
    <location>
        <begin position="113"/>
        <end position="138"/>
    </location>
</feature>
<feature type="transmembrane region" description="Helical" evidence="6">
    <location>
        <begin position="41"/>
        <end position="65"/>
    </location>
</feature>
<evidence type="ECO:0000256" key="2">
    <source>
        <dbReference type="ARBA" id="ARBA00022475"/>
    </source>
</evidence>
<evidence type="ECO:0000256" key="5">
    <source>
        <dbReference type="ARBA" id="ARBA00023136"/>
    </source>
</evidence>
<gene>
    <name evidence="7" type="ORF">C4E15_19785</name>
</gene>
<feature type="transmembrane region" description="Helical" evidence="6">
    <location>
        <begin position="150"/>
        <end position="173"/>
    </location>
</feature>
<organism evidence="7 8">
    <name type="scientific">Achromobacter spanius</name>
    <dbReference type="NCBI Taxonomy" id="217203"/>
    <lineage>
        <taxon>Bacteria</taxon>
        <taxon>Pseudomonadati</taxon>
        <taxon>Pseudomonadota</taxon>
        <taxon>Betaproteobacteria</taxon>
        <taxon>Burkholderiales</taxon>
        <taxon>Alcaligenaceae</taxon>
        <taxon>Achromobacter</taxon>
    </lineage>
</organism>
<protein>
    <submittedName>
        <fullName evidence="7">LysE family translocator</fullName>
    </submittedName>
</protein>
<dbReference type="Proteomes" id="UP000239990">
    <property type="component" value="Unassembled WGS sequence"/>
</dbReference>
<sequence length="206" mass="21915">MLDIQHYGSFIVAILIFQAVPGAGTIAILDATARNGKRAGMAAVMGTLVGDLLFMVAAVAGLAAILQAHPLIFRALQWSGVAYLLWLGVQLLRKQAAMDGGAPARRVSARAAFRRAFLVSLTNPKVMLFFVAFFPLFLKPQASPATLLAMMLHVTVLSLLYQTALVSIGHRVARRCSALPGARTVARRLAGLALIGLSIKLAADVR</sequence>
<keyword evidence="2" id="KW-1003">Cell membrane</keyword>
<evidence type="ECO:0000313" key="8">
    <source>
        <dbReference type="Proteomes" id="UP000239990"/>
    </source>
</evidence>
<evidence type="ECO:0000256" key="3">
    <source>
        <dbReference type="ARBA" id="ARBA00022692"/>
    </source>
</evidence>
<dbReference type="InterPro" id="IPR001123">
    <property type="entry name" value="LeuE-type"/>
</dbReference>
<evidence type="ECO:0000256" key="4">
    <source>
        <dbReference type="ARBA" id="ARBA00022989"/>
    </source>
</evidence>
<proteinExistence type="predicted"/>
<dbReference type="RefSeq" id="WP_104144752.1">
    <property type="nucleotide sequence ID" value="NZ_PREU01000009.1"/>
</dbReference>
<dbReference type="PANTHER" id="PTHR30086">
    <property type="entry name" value="ARGININE EXPORTER PROTEIN ARGO"/>
    <property type="match status" value="1"/>
</dbReference>
<comment type="subcellular location">
    <subcellularLocation>
        <location evidence="1">Cell membrane</location>
        <topology evidence="1">Multi-pass membrane protein</topology>
    </subcellularLocation>
</comment>
<accession>A0A2S5GP15</accession>
<dbReference type="OrthoDB" id="9784202at2"/>